<accession>A0A6N7LSA1</accession>
<dbReference type="EMBL" id="WIRE01000001">
    <property type="protein sequence ID" value="MQX53308.1"/>
    <property type="molecule type" value="Genomic_DNA"/>
</dbReference>
<dbReference type="Proteomes" id="UP000469421">
    <property type="component" value="Unassembled WGS sequence"/>
</dbReference>
<dbReference type="AlphaFoldDB" id="A0A6N7LSA1"/>
<evidence type="ECO:0000313" key="1">
    <source>
        <dbReference type="EMBL" id="MQX53308.1"/>
    </source>
</evidence>
<gene>
    <name evidence="1" type="ORF">GFN93_08605</name>
</gene>
<evidence type="ECO:0008006" key="3">
    <source>
        <dbReference type="Google" id="ProtNLM"/>
    </source>
</evidence>
<keyword evidence="2" id="KW-1185">Reference proteome</keyword>
<sequence length="153" mass="17584">MMSVETVFDVMELTRKVHHQLARDLDTRFTVEGQERVRMLLAYLSDHEQKLEWVIEKAEKDASQAALNTWLTDYLNTSPSLQHLTNPQSFESDDADVVVTRVLDLHEHLIALYQYLADKAPTPAVSELLGSMTDLERHEAMRMARDVGRMSDL</sequence>
<reference evidence="1 2" key="1">
    <citation type="submission" date="2019-10" db="EMBL/GenBank/DDBJ databases">
        <title>Alcanivorax sp.PA15-N-34 draft genome sequence.</title>
        <authorList>
            <person name="Liao X."/>
            <person name="Shao Z."/>
        </authorList>
    </citation>
    <scope>NUCLEOTIDE SEQUENCE [LARGE SCALE GENOMIC DNA]</scope>
    <source>
        <strain evidence="1 2">PA15-N-34</strain>
    </source>
</reference>
<name>A0A6N7LSA1_9GAMM</name>
<organism evidence="1 2">
    <name type="scientific">Alcanivorax sediminis</name>
    <dbReference type="NCBI Taxonomy" id="2663008"/>
    <lineage>
        <taxon>Bacteria</taxon>
        <taxon>Pseudomonadati</taxon>
        <taxon>Pseudomonadota</taxon>
        <taxon>Gammaproteobacteria</taxon>
        <taxon>Oceanospirillales</taxon>
        <taxon>Alcanivoracaceae</taxon>
        <taxon>Alcanivorax</taxon>
    </lineage>
</organism>
<comment type="caution">
    <text evidence="1">The sequence shown here is derived from an EMBL/GenBank/DDBJ whole genome shotgun (WGS) entry which is preliminary data.</text>
</comment>
<proteinExistence type="predicted"/>
<protein>
    <recommendedName>
        <fullName evidence="3">ATPase</fullName>
    </recommendedName>
</protein>
<evidence type="ECO:0000313" key="2">
    <source>
        <dbReference type="Proteomes" id="UP000469421"/>
    </source>
</evidence>
<dbReference type="RefSeq" id="WP_153500572.1">
    <property type="nucleotide sequence ID" value="NZ_JBMZXE010000003.1"/>
</dbReference>